<name>A0A2M9FZD5_9PROT</name>
<feature type="region of interest" description="Disordered" evidence="1">
    <location>
        <begin position="506"/>
        <end position="531"/>
    </location>
</feature>
<accession>A0A2M9FZD5</accession>
<feature type="domain" description="Glycosyl transferase family 1" evidence="2">
    <location>
        <begin position="304"/>
        <end position="481"/>
    </location>
</feature>
<keyword evidence="5" id="KW-1185">Reference proteome</keyword>
<evidence type="ECO:0000313" key="4">
    <source>
        <dbReference type="EMBL" id="PJK28799.1"/>
    </source>
</evidence>
<dbReference type="SUPFAM" id="SSF53756">
    <property type="entry name" value="UDP-Glycosyltransferase/glycogen phosphorylase"/>
    <property type="match status" value="1"/>
</dbReference>
<dbReference type="Gene3D" id="3.40.50.2000">
    <property type="entry name" value="Glycogen Phosphorylase B"/>
    <property type="match status" value="2"/>
</dbReference>
<proteinExistence type="predicted"/>
<evidence type="ECO:0000259" key="3">
    <source>
        <dbReference type="Pfam" id="PF11997"/>
    </source>
</evidence>
<gene>
    <name evidence="4" type="ORF">CVT23_15825</name>
</gene>
<protein>
    <submittedName>
        <fullName evidence="4">Glycosyl transferase, group 1</fullName>
    </submittedName>
</protein>
<dbReference type="OrthoDB" id="5443996at2"/>
<feature type="compositionally biased region" description="Gly residues" evidence="1">
    <location>
        <begin position="520"/>
        <end position="531"/>
    </location>
</feature>
<dbReference type="Pfam" id="PF00534">
    <property type="entry name" value="Glycos_transf_1"/>
    <property type="match status" value="1"/>
</dbReference>
<feature type="domain" description="DUF3492" evidence="3">
    <location>
        <begin position="21"/>
        <end position="291"/>
    </location>
</feature>
<dbReference type="PANTHER" id="PTHR12526:SF608">
    <property type="entry name" value="PELF"/>
    <property type="match status" value="1"/>
</dbReference>
<comment type="caution">
    <text evidence="4">The sequence shown here is derived from an EMBL/GenBank/DDBJ whole genome shotgun (WGS) entry which is preliminary data.</text>
</comment>
<dbReference type="Pfam" id="PF11997">
    <property type="entry name" value="DUF3492"/>
    <property type="match status" value="1"/>
</dbReference>
<evidence type="ECO:0000259" key="2">
    <source>
        <dbReference type="Pfam" id="PF00534"/>
    </source>
</evidence>
<dbReference type="PANTHER" id="PTHR12526">
    <property type="entry name" value="GLYCOSYLTRANSFERASE"/>
    <property type="match status" value="1"/>
</dbReference>
<dbReference type="InterPro" id="IPR047691">
    <property type="entry name" value="PelF-like"/>
</dbReference>
<evidence type="ECO:0000313" key="5">
    <source>
        <dbReference type="Proteomes" id="UP000229498"/>
    </source>
</evidence>
<dbReference type="Proteomes" id="UP000229498">
    <property type="component" value="Unassembled WGS sequence"/>
</dbReference>
<keyword evidence="4" id="KW-0808">Transferase</keyword>
<dbReference type="NCBIfam" id="NF038011">
    <property type="entry name" value="PelF"/>
    <property type="match status" value="1"/>
</dbReference>
<dbReference type="EMBL" id="PHIG01000039">
    <property type="protein sequence ID" value="PJK28799.1"/>
    <property type="molecule type" value="Genomic_DNA"/>
</dbReference>
<reference evidence="4 5" key="1">
    <citation type="submission" date="2017-11" db="EMBL/GenBank/DDBJ databases">
        <title>Draft genome sequence of Rhizobiales bacterium SY3-13.</title>
        <authorList>
            <person name="Sun C."/>
        </authorList>
    </citation>
    <scope>NUCLEOTIDE SEQUENCE [LARGE SCALE GENOMIC DNA]</scope>
    <source>
        <strain evidence="4 5">SY3-13</strain>
    </source>
</reference>
<dbReference type="InterPro" id="IPR001296">
    <property type="entry name" value="Glyco_trans_1"/>
</dbReference>
<dbReference type="AlphaFoldDB" id="A0A2M9FZD5"/>
<organism evidence="4 5">
    <name type="scientific">Minwuia thermotolerans</name>
    <dbReference type="NCBI Taxonomy" id="2056226"/>
    <lineage>
        <taxon>Bacteria</taxon>
        <taxon>Pseudomonadati</taxon>
        <taxon>Pseudomonadota</taxon>
        <taxon>Alphaproteobacteria</taxon>
        <taxon>Minwuiales</taxon>
        <taxon>Minwuiaceae</taxon>
        <taxon>Minwuia</taxon>
    </lineage>
</organism>
<sequence>MVRRMTREPRMRRVGNLEPVDVCLVLEGTYPYVAGGVSTWVHDLINAQSELTFHIVSLLPGTEPPERRYEMPDNVRGLNHVFLQQLPPGARWMIDLRKRLAGMEEALRAIQSEGDIFDLKRLMDELAKGEGRYGRRLLMNSRPAWEMLLRMYGKDMPEGSFLDYFWTWRSLLGGLFSVMLSPMPQAKVFHTISTGYAGLFAARAKLETGRPVLLTEHGIYTNERRIEIAMADWLYEGPSGSLGLDKPKRDLKDLWIDTFVAYSRCCYQACDEIITLYTGNQDLQRRDGADPGKLRIIPNGVDYERFSKIPREPHDRPTVALIGRVVPIKDIKTFIRSVAVLKQEVPDVLAWMMGPTEEDEDYYRECVQMVEHLELQDNFEFTGRVKLDEWLGRVDVMVLTSISEAQPLVILEGGAAGIPTVATDVGSCRDMLLGMPTEDPPLGRGGAITPLANPTETGRQLAALLKDPETMARAREAIRERVRLYYNKVEIDRIYRDLYETHMALPDRPEADRLPAPAGGESGGGSEMEAA</sequence>
<evidence type="ECO:0000256" key="1">
    <source>
        <dbReference type="SAM" id="MobiDB-lite"/>
    </source>
</evidence>
<dbReference type="InterPro" id="IPR022622">
    <property type="entry name" value="DUF3492"/>
</dbReference>
<dbReference type="GO" id="GO:0016757">
    <property type="term" value="F:glycosyltransferase activity"/>
    <property type="evidence" value="ECO:0007669"/>
    <property type="project" value="InterPro"/>
</dbReference>